<feature type="non-terminal residue" evidence="1">
    <location>
        <position position="85"/>
    </location>
</feature>
<evidence type="ECO:0000313" key="1">
    <source>
        <dbReference type="EMBL" id="JAC73697.1"/>
    </source>
</evidence>
<sequence length="85" mass="9129">PPMPPSCRSLPRSLPLAPTLSPLITGLFLIPLSPPPLPSPGPNPSLSRRLVCALLSFLGLLKPTAALPDLAYLARWHDGTRCWAR</sequence>
<dbReference type="AlphaFoldDB" id="A0A061RLA4"/>
<accession>A0A061RLA4</accession>
<gene>
    <name evidence="1" type="ORF">TSPGSL018_28124</name>
</gene>
<protein>
    <submittedName>
        <fullName evidence="1">Uncharacterized protein</fullName>
    </submittedName>
</protein>
<proteinExistence type="predicted"/>
<name>A0A061RLA4_9CHLO</name>
<dbReference type="EMBL" id="GBEZ01012164">
    <property type="protein sequence ID" value="JAC73697.1"/>
    <property type="molecule type" value="Transcribed_RNA"/>
</dbReference>
<reference evidence="1" key="1">
    <citation type="submission" date="2014-05" db="EMBL/GenBank/DDBJ databases">
        <title>The transcriptome of the halophilic microalga Tetraselmis sp. GSL018 isolated from the Great Salt Lake, Utah.</title>
        <authorList>
            <person name="Jinkerson R.E."/>
            <person name="D'Adamo S."/>
            <person name="Posewitz M.C."/>
        </authorList>
    </citation>
    <scope>NUCLEOTIDE SEQUENCE</scope>
    <source>
        <strain evidence="1">GSL018</strain>
    </source>
</reference>
<feature type="non-terminal residue" evidence="1">
    <location>
        <position position="1"/>
    </location>
</feature>
<organism evidence="1">
    <name type="scientific">Tetraselmis sp. GSL018</name>
    <dbReference type="NCBI Taxonomy" id="582737"/>
    <lineage>
        <taxon>Eukaryota</taxon>
        <taxon>Viridiplantae</taxon>
        <taxon>Chlorophyta</taxon>
        <taxon>core chlorophytes</taxon>
        <taxon>Chlorodendrophyceae</taxon>
        <taxon>Chlorodendrales</taxon>
        <taxon>Chlorodendraceae</taxon>
        <taxon>Tetraselmis</taxon>
    </lineage>
</organism>